<dbReference type="Gene3D" id="1.20.1250.20">
    <property type="entry name" value="MFS general substrate transporter like domains"/>
    <property type="match status" value="2"/>
</dbReference>
<dbReference type="EMBL" id="DRFN01000009">
    <property type="protein sequence ID" value="HDZ51069.1"/>
    <property type="molecule type" value="Genomic_DNA"/>
</dbReference>
<keyword evidence="3" id="KW-0472">Membrane</keyword>
<keyword evidence="1" id="KW-0812">Transmembrane</keyword>
<comment type="caution">
    <text evidence="4">The sequence shown here is derived from an EMBL/GenBank/DDBJ whole genome shotgun (WGS) entry which is preliminary data.</text>
</comment>
<dbReference type="Pfam" id="PF06779">
    <property type="entry name" value="MFS_4"/>
    <property type="match status" value="1"/>
</dbReference>
<evidence type="ECO:0000256" key="1">
    <source>
        <dbReference type="ARBA" id="ARBA00022692"/>
    </source>
</evidence>
<dbReference type="PANTHER" id="PTHR23537">
    <property type="match status" value="1"/>
</dbReference>
<sequence length="417" mass="43419">MAQTIKGVPRVAEILQPDGNPSLPRPVTRPWLALLGLTLGVTVTNGFARFAYGLILPAMKTELDWTYAQAGWLNTANAIGYIIGAVLTLLLIGRIAPARLFGFGMVTTTLTLLATGYEATMGWQTFWRIAAGVFGAMSFSTAGVLTARLFPGDARRNALAIAILFGAGGGIGIMLAGASLPLMIELWGTGSWRYGWYIIGVISVACLPLSLWAAARLSVPAQRNTAAGGIKLHLIWRELAGYVGFAMGYIVYLTFLSAWMTDQQAPALLISAVWIIMGLALIASPFVWRGVLARHASGKPLAMILTGIAVGSALPLVLPAGGAVVISAVVFGLCVFMAPGAITSFIRQNLPAESWAAAMSLFTVVFAIAQTAGPFAAGALGDLTGNIGSSLLAAAAILLTGAAVVVFQKPLTAQDSA</sequence>
<dbReference type="GO" id="GO:0005886">
    <property type="term" value="C:plasma membrane"/>
    <property type="evidence" value="ECO:0007669"/>
    <property type="project" value="TreeGrafter"/>
</dbReference>
<proteinExistence type="predicted"/>
<accession>A0A7V1BDD3</accession>
<dbReference type="PANTHER" id="PTHR23537:SF1">
    <property type="entry name" value="SUGAR TRANSPORTER"/>
    <property type="match status" value="1"/>
</dbReference>
<name>A0A7V1BDD3_9RHOB</name>
<evidence type="ECO:0000256" key="3">
    <source>
        <dbReference type="ARBA" id="ARBA00023136"/>
    </source>
</evidence>
<evidence type="ECO:0000313" key="4">
    <source>
        <dbReference type="EMBL" id="HDZ51069.1"/>
    </source>
</evidence>
<dbReference type="GO" id="GO:0022857">
    <property type="term" value="F:transmembrane transporter activity"/>
    <property type="evidence" value="ECO:0007669"/>
    <property type="project" value="InterPro"/>
</dbReference>
<dbReference type="InterPro" id="IPR010645">
    <property type="entry name" value="MFS_4"/>
</dbReference>
<keyword evidence="2" id="KW-1133">Transmembrane helix</keyword>
<dbReference type="InterPro" id="IPR020846">
    <property type="entry name" value="MFS_dom"/>
</dbReference>
<gene>
    <name evidence="4" type="ORF">ENH63_04635</name>
</gene>
<dbReference type="PROSITE" id="PS50850">
    <property type="entry name" value="MFS"/>
    <property type="match status" value="1"/>
</dbReference>
<organism evidence="4">
    <name type="scientific">Sulfitobacter litoralis</name>
    <dbReference type="NCBI Taxonomy" id="335975"/>
    <lineage>
        <taxon>Bacteria</taxon>
        <taxon>Pseudomonadati</taxon>
        <taxon>Pseudomonadota</taxon>
        <taxon>Alphaproteobacteria</taxon>
        <taxon>Rhodobacterales</taxon>
        <taxon>Roseobacteraceae</taxon>
        <taxon>Sulfitobacter</taxon>
    </lineage>
</organism>
<dbReference type="SUPFAM" id="SSF103473">
    <property type="entry name" value="MFS general substrate transporter"/>
    <property type="match status" value="1"/>
</dbReference>
<reference evidence="4" key="1">
    <citation type="journal article" date="2020" name="mSystems">
        <title>Genome- and Community-Level Interaction Insights into Carbon Utilization and Element Cycling Functions of Hydrothermarchaeota in Hydrothermal Sediment.</title>
        <authorList>
            <person name="Zhou Z."/>
            <person name="Liu Y."/>
            <person name="Xu W."/>
            <person name="Pan J."/>
            <person name="Luo Z.H."/>
            <person name="Li M."/>
        </authorList>
    </citation>
    <scope>NUCLEOTIDE SEQUENCE [LARGE SCALE GENOMIC DNA]</scope>
    <source>
        <strain evidence="4">HyVt-323</strain>
    </source>
</reference>
<evidence type="ECO:0000256" key="2">
    <source>
        <dbReference type="ARBA" id="ARBA00022989"/>
    </source>
</evidence>
<dbReference type="Proteomes" id="UP000885704">
    <property type="component" value="Unassembled WGS sequence"/>
</dbReference>
<dbReference type="AlphaFoldDB" id="A0A7V1BDD3"/>
<dbReference type="InterPro" id="IPR036259">
    <property type="entry name" value="MFS_trans_sf"/>
</dbReference>
<protein>
    <submittedName>
        <fullName evidence="4">YbfB/YjiJ family MFS transporter</fullName>
    </submittedName>
</protein>